<proteinExistence type="predicted"/>
<evidence type="ECO:0000313" key="2">
    <source>
        <dbReference type="EMBL" id="OQR88251.1"/>
    </source>
</evidence>
<name>A0A1V9YRG5_ACHHY</name>
<reference evidence="2 3" key="1">
    <citation type="journal article" date="2014" name="Genome Biol. Evol.">
        <title>The secreted proteins of Achlya hypogyna and Thraustotheca clavata identify the ancestral oomycete secretome and reveal gene acquisitions by horizontal gene transfer.</title>
        <authorList>
            <person name="Misner I."/>
            <person name="Blouin N."/>
            <person name="Leonard G."/>
            <person name="Richards T.A."/>
            <person name="Lane C.E."/>
        </authorList>
    </citation>
    <scope>NUCLEOTIDE SEQUENCE [LARGE SCALE GENOMIC DNA]</scope>
    <source>
        <strain evidence="2 3">ATCC 48635</strain>
    </source>
</reference>
<feature type="transmembrane region" description="Helical" evidence="1">
    <location>
        <begin position="659"/>
        <end position="687"/>
    </location>
</feature>
<keyword evidence="1" id="KW-0472">Membrane</keyword>
<evidence type="ECO:0000313" key="3">
    <source>
        <dbReference type="Proteomes" id="UP000243579"/>
    </source>
</evidence>
<feature type="transmembrane region" description="Helical" evidence="1">
    <location>
        <begin position="624"/>
        <end position="647"/>
    </location>
</feature>
<keyword evidence="3" id="KW-1185">Reference proteome</keyword>
<dbReference type="OrthoDB" id="79448at2759"/>
<keyword evidence="1" id="KW-0812">Transmembrane</keyword>
<dbReference type="Proteomes" id="UP000243579">
    <property type="component" value="Unassembled WGS sequence"/>
</dbReference>
<protein>
    <recommendedName>
        <fullName evidence="4">Transmembrane protein</fullName>
    </recommendedName>
</protein>
<dbReference type="EMBL" id="JNBR01001392">
    <property type="protein sequence ID" value="OQR88251.1"/>
    <property type="molecule type" value="Genomic_DNA"/>
</dbReference>
<sequence>MQLIPHANKIWHIFKGFTTASHALGFVYLGATLCGNIAYLGVAQTNLANDYYWANFNATGTYAFLGNLFNRQLLTTSVMSFQLDDPAYSDVSQRYNTSVATIRVGGTAAHRQLFAADVDFETVVTNLRNTDPCALPWVFTQYCYVDWRQRWSLASTAARQRRCDRDYATNGAVYLESGLGNLASWDAWSTCWGDSFETGIARALRSTGEGRAWLEAIRATPRSVADEVAHWRAMAIHTFVLQWQNFKTTGFTDSFYIENALGLQYPLLLSETSGSMHLRQQTSLRLYWTRAVASNSTRIGGASLVRDSAFYAFANATPEVLLFDNMTLVQPLNAGLTVFRQSIGPFGSVDTEYVPVPLALRQFYAAYTGALSTLLVTNADATDAYAALPPRTVIMEIPRVFTEAPELVTLGGNLVCGDDCPPYQAGWGLDSLFGTSNLCHAFFVEQLQPTPSTLLFSLLGFHANHVAVNSSAESHSMLPVIVDSTIVQAICTMDAHATSSCADEYATTIDFLTLFGSTLAALAPMAVEAEVATGQINVSLVQYIQNSSSMTPPYLFAIPILAAGDVGWPFFGWCFLAEWVTGLREVVTFAGDAGSITAMSAPTSARALTPTPGAISTSFSLVCLYGVLYVTVVLIGVASVVVVTAVVQAGRVEGLNLFFVNRIVGLVWIGRPLLLVRSLSALCLLNTSSLSLVQVHGYVTRFVSPPLVWYQTILAGAELTWGVYIANDLLSCLTQQYTALYASKSSNLTWLIAIVWTYGWPQYHHARVARVCSAINMDAALVCTSGYVQIGDWTRVCVAFAIGAVAIMVCYTAEVVRHPHVPPMEIPTLLLNAQSYYLLSLTEWSWEGDYFLDKMSAIIAGVLAVQYKNSILVLDIKTWRAFPLPTVPSRAPLRLRRAVPLSRV</sequence>
<dbReference type="AlphaFoldDB" id="A0A1V9YRG5"/>
<evidence type="ECO:0000256" key="1">
    <source>
        <dbReference type="SAM" id="Phobius"/>
    </source>
</evidence>
<gene>
    <name evidence="2" type="ORF">ACHHYP_07018</name>
</gene>
<evidence type="ECO:0008006" key="4">
    <source>
        <dbReference type="Google" id="ProtNLM"/>
    </source>
</evidence>
<organism evidence="2 3">
    <name type="scientific">Achlya hypogyna</name>
    <name type="common">Oomycete</name>
    <name type="synonym">Protoachlya hypogyna</name>
    <dbReference type="NCBI Taxonomy" id="1202772"/>
    <lineage>
        <taxon>Eukaryota</taxon>
        <taxon>Sar</taxon>
        <taxon>Stramenopiles</taxon>
        <taxon>Oomycota</taxon>
        <taxon>Saprolegniomycetes</taxon>
        <taxon>Saprolegniales</taxon>
        <taxon>Achlyaceae</taxon>
        <taxon>Achlya</taxon>
    </lineage>
</organism>
<keyword evidence="1" id="KW-1133">Transmembrane helix</keyword>
<accession>A0A1V9YRG5</accession>
<comment type="caution">
    <text evidence="2">The sequence shown here is derived from an EMBL/GenBank/DDBJ whole genome shotgun (WGS) entry which is preliminary data.</text>
</comment>